<name>A0ABQ9ICL5_9NEOP</name>
<evidence type="ECO:0000313" key="2">
    <source>
        <dbReference type="EMBL" id="KAJ8894404.1"/>
    </source>
</evidence>
<dbReference type="Proteomes" id="UP001159363">
    <property type="component" value="Chromosome 2"/>
</dbReference>
<sequence length="183" mass="20727">MKLTNKLNESFKRKTCELQRAQSQTIFSNITAEEYIGDNEHYSSDILDDEDDEKDECKPSTSSTKPNWQMRVQLGATALNSDHFGASNSATAAIASRVLQDIEKITYKDYSSGIHKCKIRIEKSSVRTNMKCTPNADTLFVEKVKTKHFYRNRKEEHCSLIQETGSTYIGHVSPFLSSSTDIT</sequence>
<reference evidence="2 3" key="1">
    <citation type="submission" date="2023-02" db="EMBL/GenBank/DDBJ databases">
        <title>LHISI_Scaffold_Assembly.</title>
        <authorList>
            <person name="Stuart O.P."/>
            <person name="Cleave R."/>
            <person name="Magrath M.J.L."/>
            <person name="Mikheyev A.S."/>
        </authorList>
    </citation>
    <scope>NUCLEOTIDE SEQUENCE [LARGE SCALE GENOMIC DNA]</scope>
    <source>
        <strain evidence="2">Daus_M_001</strain>
        <tissue evidence="2">Leg muscle</tissue>
    </source>
</reference>
<accession>A0ABQ9ICL5</accession>
<protein>
    <submittedName>
        <fullName evidence="2">Uncharacterized protein</fullName>
    </submittedName>
</protein>
<proteinExistence type="predicted"/>
<dbReference type="EMBL" id="JARBHB010000002">
    <property type="protein sequence ID" value="KAJ8894404.1"/>
    <property type="molecule type" value="Genomic_DNA"/>
</dbReference>
<keyword evidence="3" id="KW-1185">Reference proteome</keyword>
<evidence type="ECO:0000256" key="1">
    <source>
        <dbReference type="SAM" id="MobiDB-lite"/>
    </source>
</evidence>
<organism evidence="2 3">
    <name type="scientific">Dryococelus australis</name>
    <dbReference type="NCBI Taxonomy" id="614101"/>
    <lineage>
        <taxon>Eukaryota</taxon>
        <taxon>Metazoa</taxon>
        <taxon>Ecdysozoa</taxon>
        <taxon>Arthropoda</taxon>
        <taxon>Hexapoda</taxon>
        <taxon>Insecta</taxon>
        <taxon>Pterygota</taxon>
        <taxon>Neoptera</taxon>
        <taxon>Polyneoptera</taxon>
        <taxon>Phasmatodea</taxon>
        <taxon>Verophasmatodea</taxon>
        <taxon>Anareolatae</taxon>
        <taxon>Phasmatidae</taxon>
        <taxon>Eurycanthinae</taxon>
        <taxon>Dryococelus</taxon>
    </lineage>
</organism>
<feature type="region of interest" description="Disordered" evidence="1">
    <location>
        <begin position="42"/>
        <end position="66"/>
    </location>
</feature>
<comment type="caution">
    <text evidence="2">The sequence shown here is derived from an EMBL/GenBank/DDBJ whole genome shotgun (WGS) entry which is preliminary data.</text>
</comment>
<gene>
    <name evidence="2" type="ORF">PR048_007055</name>
</gene>
<evidence type="ECO:0000313" key="3">
    <source>
        <dbReference type="Proteomes" id="UP001159363"/>
    </source>
</evidence>